<dbReference type="InterPro" id="IPR017896">
    <property type="entry name" value="4Fe4S_Fe-S-bd"/>
</dbReference>
<proteinExistence type="predicted"/>
<keyword evidence="7" id="KW-0003">3Fe-4S</keyword>
<evidence type="ECO:0000313" key="10">
    <source>
        <dbReference type="EMBL" id="RAY16124.1"/>
    </source>
</evidence>
<dbReference type="GO" id="GO:0009055">
    <property type="term" value="F:electron transfer activity"/>
    <property type="evidence" value="ECO:0007669"/>
    <property type="project" value="UniProtKB-UniRule"/>
</dbReference>
<accession>A0A365HAF2</accession>
<keyword evidence="3 8" id="KW-0479">Metal-binding</keyword>
<dbReference type="PANTHER" id="PTHR36923">
    <property type="entry name" value="FERREDOXIN"/>
    <property type="match status" value="1"/>
</dbReference>
<reference evidence="10 11" key="1">
    <citation type="submission" date="2018-06" db="EMBL/GenBank/DDBJ databases">
        <title>Actinomadura craniellae sp. nov. isolated from marine sponge Craniella sp.</title>
        <authorList>
            <person name="Li L."/>
            <person name="Xu Q.H."/>
            <person name="Lin H.W."/>
            <person name="Lu Y.H."/>
        </authorList>
    </citation>
    <scope>NUCLEOTIDE SEQUENCE [LARGE SCALE GENOMIC DNA]</scope>
    <source>
        <strain evidence="10 11">LHW63021</strain>
    </source>
</reference>
<evidence type="ECO:0000259" key="9">
    <source>
        <dbReference type="PROSITE" id="PS51379"/>
    </source>
</evidence>
<evidence type="ECO:0000256" key="2">
    <source>
        <dbReference type="ARBA" id="ARBA00022448"/>
    </source>
</evidence>
<name>A0A365HAF2_9ACTN</name>
<keyword evidence="6 8" id="KW-0411">Iron-sulfur</keyword>
<dbReference type="OrthoDB" id="14703at2"/>
<evidence type="ECO:0000313" key="11">
    <source>
        <dbReference type="Proteomes" id="UP000251891"/>
    </source>
</evidence>
<keyword evidence="11" id="KW-1185">Reference proteome</keyword>
<evidence type="ECO:0000256" key="5">
    <source>
        <dbReference type="ARBA" id="ARBA00023004"/>
    </source>
</evidence>
<comment type="function">
    <text evidence="8">Ferredoxins are iron-sulfur proteins that transfer electrons in a wide variety of metabolic reactions.</text>
</comment>
<dbReference type="Proteomes" id="UP000251891">
    <property type="component" value="Unassembled WGS sequence"/>
</dbReference>
<dbReference type="InterPro" id="IPR001080">
    <property type="entry name" value="3Fe4S_ferredoxin"/>
</dbReference>
<keyword evidence="5 8" id="KW-0408">Iron</keyword>
<evidence type="ECO:0000256" key="8">
    <source>
        <dbReference type="RuleBase" id="RU368020"/>
    </source>
</evidence>
<dbReference type="Gene3D" id="3.30.70.20">
    <property type="match status" value="1"/>
</dbReference>
<dbReference type="PROSITE" id="PS51379">
    <property type="entry name" value="4FE4S_FER_2"/>
    <property type="match status" value="1"/>
</dbReference>
<dbReference type="RefSeq" id="WP_111863466.1">
    <property type="nucleotide sequence ID" value="NZ_QLYX01000002.1"/>
</dbReference>
<evidence type="ECO:0000256" key="7">
    <source>
        <dbReference type="ARBA" id="ARBA00023291"/>
    </source>
</evidence>
<gene>
    <name evidence="10" type="ORF">DPM19_04155</name>
</gene>
<sequence length="61" mass="6794">MKIEVDWDRCEGYGMCEETAPHLFRVDDNGDLHVEPNLPPDSLPVVRAAVRACPMAALKLT</sequence>
<organism evidence="10 11">
    <name type="scientific">Actinomadura craniellae</name>
    <dbReference type="NCBI Taxonomy" id="2231787"/>
    <lineage>
        <taxon>Bacteria</taxon>
        <taxon>Bacillati</taxon>
        <taxon>Actinomycetota</taxon>
        <taxon>Actinomycetes</taxon>
        <taxon>Streptosporangiales</taxon>
        <taxon>Thermomonosporaceae</taxon>
        <taxon>Actinomadura</taxon>
    </lineage>
</organism>
<dbReference type="GO" id="GO:0005506">
    <property type="term" value="F:iron ion binding"/>
    <property type="evidence" value="ECO:0007669"/>
    <property type="project" value="UniProtKB-UniRule"/>
</dbReference>
<dbReference type="PANTHER" id="PTHR36923:SF3">
    <property type="entry name" value="FERREDOXIN"/>
    <property type="match status" value="1"/>
</dbReference>
<protein>
    <recommendedName>
        <fullName evidence="8">Ferredoxin</fullName>
    </recommendedName>
</protein>
<dbReference type="GO" id="GO:0051538">
    <property type="term" value="F:3 iron, 4 sulfur cluster binding"/>
    <property type="evidence" value="ECO:0007669"/>
    <property type="project" value="UniProtKB-KW"/>
</dbReference>
<dbReference type="SUPFAM" id="SSF54862">
    <property type="entry name" value="4Fe-4S ferredoxins"/>
    <property type="match status" value="1"/>
</dbReference>
<dbReference type="InterPro" id="IPR051269">
    <property type="entry name" value="Fe-S_cluster_ET"/>
</dbReference>
<comment type="cofactor">
    <cofactor evidence="1">
        <name>[3Fe-4S] cluster</name>
        <dbReference type="ChEBI" id="CHEBI:21137"/>
    </cofactor>
</comment>
<evidence type="ECO:0000256" key="6">
    <source>
        <dbReference type="ARBA" id="ARBA00023014"/>
    </source>
</evidence>
<keyword evidence="4 8" id="KW-0249">Electron transport</keyword>
<evidence type="ECO:0000256" key="3">
    <source>
        <dbReference type="ARBA" id="ARBA00022723"/>
    </source>
</evidence>
<keyword evidence="2 8" id="KW-0813">Transport</keyword>
<dbReference type="EMBL" id="QLYX01000002">
    <property type="protein sequence ID" value="RAY16124.1"/>
    <property type="molecule type" value="Genomic_DNA"/>
</dbReference>
<comment type="caution">
    <text evidence="10">The sequence shown here is derived from an EMBL/GenBank/DDBJ whole genome shotgun (WGS) entry which is preliminary data.</text>
</comment>
<dbReference type="AlphaFoldDB" id="A0A365HAF2"/>
<feature type="domain" description="4Fe-4S ferredoxin-type" evidence="9">
    <location>
        <begin position="1"/>
        <end position="29"/>
    </location>
</feature>
<evidence type="ECO:0000256" key="4">
    <source>
        <dbReference type="ARBA" id="ARBA00022982"/>
    </source>
</evidence>
<evidence type="ECO:0000256" key="1">
    <source>
        <dbReference type="ARBA" id="ARBA00001927"/>
    </source>
</evidence>
<dbReference type="PRINTS" id="PR00352">
    <property type="entry name" value="3FE4SFRDOXIN"/>
</dbReference>
<dbReference type="Pfam" id="PF13459">
    <property type="entry name" value="Fer4_15"/>
    <property type="match status" value="1"/>
</dbReference>